<evidence type="ECO:0000256" key="1">
    <source>
        <dbReference type="SAM" id="MobiDB-lite"/>
    </source>
</evidence>
<organism evidence="2 3">
    <name type="scientific">Brevundimonas diminuta 3F5N</name>
    <dbReference type="NCBI Taxonomy" id="1255603"/>
    <lineage>
        <taxon>Bacteria</taxon>
        <taxon>Pseudomonadati</taxon>
        <taxon>Pseudomonadota</taxon>
        <taxon>Alphaproteobacteria</taxon>
        <taxon>Caulobacterales</taxon>
        <taxon>Caulobacteraceae</taxon>
        <taxon>Brevundimonas</taxon>
    </lineage>
</organism>
<proteinExistence type="predicted"/>
<dbReference type="Proteomes" id="UP000195766">
    <property type="component" value="Unassembled WGS sequence"/>
</dbReference>
<feature type="region of interest" description="Disordered" evidence="1">
    <location>
        <begin position="21"/>
        <end position="42"/>
    </location>
</feature>
<evidence type="ECO:0000313" key="2">
    <source>
        <dbReference type="EMBL" id="SJM71225.1"/>
    </source>
</evidence>
<dbReference type="EMBL" id="FUIE01000089">
    <property type="protein sequence ID" value="SJM71225.1"/>
    <property type="molecule type" value="Genomic_DNA"/>
</dbReference>
<dbReference type="AlphaFoldDB" id="A0A1R4GSX5"/>
<name>A0A1R4GSX5_BREDI</name>
<protein>
    <submittedName>
        <fullName evidence="2">Uncharacterized protein</fullName>
    </submittedName>
</protein>
<evidence type="ECO:0000313" key="3">
    <source>
        <dbReference type="Proteomes" id="UP000195766"/>
    </source>
</evidence>
<reference evidence="2 3" key="1">
    <citation type="submission" date="2017-02" db="EMBL/GenBank/DDBJ databases">
        <authorList>
            <person name="Peterson S.W."/>
        </authorList>
    </citation>
    <scope>NUCLEOTIDE SEQUENCE [LARGE SCALE GENOMIC DNA]</scope>
    <source>
        <strain evidence="2 3">3F5N</strain>
    </source>
</reference>
<gene>
    <name evidence="2" type="ORF">FM111_15870</name>
</gene>
<accession>A0A1R4GSX5</accession>
<sequence length="42" mass="4627">MAWRKKADWAVLRAWAAPPAWGGKAGRSDEIADMGQKCPPFV</sequence>